<evidence type="ECO:0000313" key="2">
    <source>
        <dbReference type="EMBL" id="PRQ49552.1"/>
    </source>
</evidence>
<keyword evidence="1" id="KW-0732">Signal</keyword>
<evidence type="ECO:0000313" key="3">
    <source>
        <dbReference type="Proteomes" id="UP000238479"/>
    </source>
</evidence>
<name>A0A2P6RT12_ROSCH</name>
<protein>
    <submittedName>
        <fullName evidence="2">Uncharacterized protein</fullName>
    </submittedName>
</protein>
<organism evidence="2 3">
    <name type="scientific">Rosa chinensis</name>
    <name type="common">China rose</name>
    <dbReference type="NCBI Taxonomy" id="74649"/>
    <lineage>
        <taxon>Eukaryota</taxon>
        <taxon>Viridiplantae</taxon>
        <taxon>Streptophyta</taxon>
        <taxon>Embryophyta</taxon>
        <taxon>Tracheophyta</taxon>
        <taxon>Spermatophyta</taxon>
        <taxon>Magnoliopsida</taxon>
        <taxon>eudicotyledons</taxon>
        <taxon>Gunneridae</taxon>
        <taxon>Pentapetalae</taxon>
        <taxon>rosids</taxon>
        <taxon>fabids</taxon>
        <taxon>Rosales</taxon>
        <taxon>Rosaceae</taxon>
        <taxon>Rosoideae</taxon>
        <taxon>Rosoideae incertae sedis</taxon>
        <taxon>Rosa</taxon>
    </lineage>
</organism>
<dbReference type="AlphaFoldDB" id="A0A2P6RT12"/>
<dbReference type="EMBL" id="PDCK01000040">
    <property type="protein sequence ID" value="PRQ49552.1"/>
    <property type="molecule type" value="Genomic_DNA"/>
</dbReference>
<dbReference type="Gramene" id="PRQ49552">
    <property type="protein sequence ID" value="PRQ49552"/>
    <property type="gene ID" value="RchiOBHm_Chr2g0123201"/>
</dbReference>
<comment type="caution">
    <text evidence="2">The sequence shown here is derived from an EMBL/GenBank/DDBJ whole genome shotgun (WGS) entry which is preliminary data.</text>
</comment>
<reference evidence="2 3" key="1">
    <citation type="journal article" date="2018" name="Nat. Genet.">
        <title>The Rosa genome provides new insights in the design of modern roses.</title>
        <authorList>
            <person name="Bendahmane M."/>
        </authorList>
    </citation>
    <scope>NUCLEOTIDE SEQUENCE [LARGE SCALE GENOMIC DNA]</scope>
    <source>
        <strain evidence="3">cv. Old Blush</strain>
    </source>
</reference>
<feature type="chain" id="PRO_5015186172" evidence="1">
    <location>
        <begin position="19"/>
        <end position="67"/>
    </location>
</feature>
<gene>
    <name evidence="2" type="ORF">RchiOBHm_Chr2g0123201</name>
</gene>
<dbReference type="Proteomes" id="UP000238479">
    <property type="component" value="Chromosome 2"/>
</dbReference>
<sequence length="67" mass="7775">MILVAQEVLLLLSQVVVLYFSNLQISSEIACLLTSRQTSMSTEYRLQTIGSDKIRWMHLDLEALFQW</sequence>
<evidence type="ECO:0000256" key="1">
    <source>
        <dbReference type="SAM" id="SignalP"/>
    </source>
</evidence>
<accession>A0A2P6RT12</accession>
<proteinExistence type="predicted"/>
<feature type="signal peptide" evidence="1">
    <location>
        <begin position="1"/>
        <end position="18"/>
    </location>
</feature>
<keyword evidence="3" id="KW-1185">Reference proteome</keyword>